<dbReference type="EMBL" id="QJKJ01004757">
    <property type="protein sequence ID" value="RDX92865.1"/>
    <property type="molecule type" value="Genomic_DNA"/>
</dbReference>
<dbReference type="OrthoDB" id="1740797at2759"/>
<evidence type="ECO:0008006" key="3">
    <source>
        <dbReference type="Google" id="ProtNLM"/>
    </source>
</evidence>
<gene>
    <name evidence="1" type="ORF">CR513_24957</name>
</gene>
<feature type="non-terminal residue" evidence="1">
    <location>
        <position position="1"/>
    </location>
</feature>
<dbReference type="AlphaFoldDB" id="A0A371GQM0"/>
<proteinExistence type="predicted"/>
<accession>A0A371GQM0</accession>
<keyword evidence="2" id="KW-1185">Reference proteome</keyword>
<evidence type="ECO:0000313" key="1">
    <source>
        <dbReference type="EMBL" id="RDX92865.1"/>
    </source>
</evidence>
<comment type="caution">
    <text evidence="1">The sequence shown here is derived from an EMBL/GenBank/DDBJ whole genome shotgun (WGS) entry which is preliminary data.</text>
</comment>
<dbReference type="Proteomes" id="UP000257109">
    <property type="component" value="Unassembled WGS sequence"/>
</dbReference>
<protein>
    <recommendedName>
        <fullName evidence="3">Retrotransposon gag domain-containing protein</fullName>
    </recommendedName>
</protein>
<evidence type="ECO:0000313" key="2">
    <source>
        <dbReference type="Proteomes" id="UP000257109"/>
    </source>
</evidence>
<sequence length="152" mass="17720">MSWFQLEFKIVGKFILHQHIKIGPPSPAHLASLPTLGCRSTYVTPQVPSRDRTFHRLLRSLRSSEIVNSNSNKSSVFASNYGEDPHKHLKEYHIKTFPFSLDGAAKDLWCLQLSLFNTWGDMKRMLLEKFFPTFRTTSIRKEICDIRQHSHY</sequence>
<reference evidence="1" key="1">
    <citation type="submission" date="2018-05" db="EMBL/GenBank/DDBJ databases">
        <title>Draft genome of Mucuna pruriens seed.</title>
        <authorList>
            <person name="Nnadi N.E."/>
            <person name="Vos R."/>
            <person name="Hasami M.H."/>
            <person name="Devisetty U.K."/>
            <person name="Aguiy J.C."/>
        </authorList>
    </citation>
    <scope>NUCLEOTIDE SEQUENCE [LARGE SCALE GENOMIC DNA]</scope>
    <source>
        <strain evidence="1">JCA_2017</strain>
    </source>
</reference>
<name>A0A371GQM0_MUCPR</name>
<organism evidence="1 2">
    <name type="scientific">Mucuna pruriens</name>
    <name type="common">Velvet bean</name>
    <name type="synonym">Dolichos pruriens</name>
    <dbReference type="NCBI Taxonomy" id="157652"/>
    <lineage>
        <taxon>Eukaryota</taxon>
        <taxon>Viridiplantae</taxon>
        <taxon>Streptophyta</taxon>
        <taxon>Embryophyta</taxon>
        <taxon>Tracheophyta</taxon>
        <taxon>Spermatophyta</taxon>
        <taxon>Magnoliopsida</taxon>
        <taxon>eudicotyledons</taxon>
        <taxon>Gunneridae</taxon>
        <taxon>Pentapetalae</taxon>
        <taxon>rosids</taxon>
        <taxon>fabids</taxon>
        <taxon>Fabales</taxon>
        <taxon>Fabaceae</taxon>
        <taxon>Papilionoideae</taxon>
        <taxon>50 kb inversion clade</taxon>
        <taxon>NPAAA clade</taxon>
        <taxon>indigoferoid/millettioid clade</taxon>
        <taxon>Phaseoleae</taxon>
        <taxon>Mucuna</taxon>
    </lineage>
</organism>